<proteinExistence type="predicted"/>
<evidence type="ECO:0000313" key="3">
    <source>
        <dbReference type="Proteomes" id="UP001201812"/>
    </source>
</evidence>
<dbReference type="PANTHER" id="PTHR34492">
    <property type="entry name" value="GUSTATORY RECEPTOR FAMILY"/>
    <property type="match status" value="1"/>
</dbReference>
<feature type="transmembrane region" description="Helical" evidence="1">
    <location>
        <begin position="248"/>
        <end position="272"/>
    </location>
</feature>
<sequence>MENLATLYLGRSLVRITVINVIPRVPIDLQYIVICGWQVQAVMSMVFIFYWQRHGVIKYLLEDVISNSSIIAKSFVMYGKLRCTFYQWIILVVTMTSSFGATTVTDTAQKIINSVHIWQPTMGIHPFDFVYRLVPIYGVFVRNIVLCVFVIVMKCLSLELKEFKLSLDRLLQEDNQVKMADRYPRLSDCHPDRLSRNLSLAFDIHNRLARKIRKCDIIFQYYILLMMVVGIPTTIFAIIVLVRRDTMIGALFSIPDAMYCAAQLIAFTLVPAQIHNEYQSIRTQLCRNTSLHQHYDGKLYHITLIFIDQITQTNAGISLGGLVVIRKVLLFTCVTLVTPYVILSLQLNIGGPNSFLKVTNTFFRVSNTTAYT</sequence>
<comment type="caution">
    <text evidence="2">The sequence shown here is derived from an EMBL/GenBank/DDBJ whole genome shotgun (WGS) entry which is preliminary data.</text>
</comment>
<keyword evidence="1" id="KW-0472">Membrane</keyword>
<name>A0AAD4R1E6_9BILA</name>
<dbReference type="PANTHER" id="PTHR34492:SF2">
    <property type="entry name" value="G PROTEIN-COUPLED RECEPTOR"/>
    <property type="match status" value="1"/>
</dbReference>
<reference evidence="2" key="1">
    <citation type="submission" date="2022-01" db="EMBL/GenBank/DDBJ databases">
        <title>Genome Sequence Resource for Two Populations of Ditylenchus destructor, the Migratory Endoparasitic Phytonematode.</title>
        <authorList>
            <person name="Zhang H."/>
            <person name="Lin R."/>
            <person name="Xie B."/>
        </authorList>
    </citation>
    <scope>NUCLEOTIDE SEQUENCE</scope>
    <source>
        <strain evidence="2">BazhouSP</strain>
    </source>
</reference>
<organism evidence="2 3">
    <name type="scientific">Ditylenchus destructor</name>
    <dbReference type="NCBI Taxonomy" id="166010"/>
    <lineage>
        <taxon>Eukaryota</taxon>
        <taxon>Metazoa</taxon>
        <taxon>Ecdysozoa</taxon>
        <taxon>Nematoda</taxon>
        <taxon>Chromadorea</taxon>
        <taxon>Rhabditida</taxon>
        <taxon>Tylenchina</taxon>
        <taxon>Tylenchomorpha</taxon>
        <taxon>Sphaerularioidea</taxon>
        <taxon>Anguinidae</taxon>
        <taxon>Anguininae</taxon>
        <taxon>Ditylenchus</taxon>
    </lineage>
</organism>
<keyword evidence="3" id="KW-1185">Reference proteome</keyword>
<keyword evidence="2" id="KW-0675">Receptor</keyword>
<accession>A0AAD4R1E6</accession>
<dbReference type="EMBL" id="JAKKPZ010000079">
    <property type="protein sequence ID" value="KAI1703629.1"/>
    <property type="molecule type" value="Genomic_DNA"/>
</dbReference>
<feature type="transmembrane region" description="Helical" evidence="1">
    <location>
        <begin position="221"/>
        <end position="242"/>
    </location>
</feature>
<keyword evidence="1" id="KW-1133">Transmembrane helix</keyword>
<feature type="transmembrane region" description="Helical" evidence="1">
    <location>
        <begin position="136"/>
        <end position="156"/>
    </location>
</feature>
<dbReference type="AlphaFoldDB" id="A0AAD4R1E6"/>
<keyword evidence="1" id="KW-0812">Transmembrane</keyword>
<protein>
    <submittedName>
        <fullName evidence="2">GUstatory Receptor family</fullName>
    </submittedName>
</protein>
<evidence type="ECO:0000313" key="2">
    <source>
        <dbReference type="EMBL" id="KAI1703629.1"/>
    </source>
</evidence>
<dbReference type="Proteomes" id="UP001201812">
    <property type="component" value="Unassembled WGS sequence"/>
</dbReference>
<feature type="transmembrane region" description="Helical" evidence="1">
    <location>
        <begin position="29"/>
        <end position="51"/>
    </location>
</feature>
<evidence type="ECO:0000256" key="1">
    <source>
        <dbReference type="SAM" id="Phobius"/>
    </source>
</evidence>
<feature type="transmembrane region" description="Helical" evidence="1">
    <location>
        <begin position="328"/>
        <end position="349"/>
    </location>
</feature>
<feature type="transmembrane region" description="Helical" evidence="1">
    <location>
        <begin position="85"/>
        <end position="104"/>
    </location>
</feature>
<gene>
    <name evidence="2" type="ORF">DdX_14768</name>
</gene>